<feature type="compositionally biased region" description="Basic residues" evidence="1">
    <location>
        <begin position="22"/>
        <end position="32"/>
    </location>
</feature>
<proteinExistence type="predicted"/>
<feature type="region of interest" description="Disordered" evidence="1">
    <location>
        <begin position="1"/>
        <end position="32"/>
    </location>
</feature>
<dbReference type="AlphaFoldDB" id="X0XKY4"/>
<protein>
    <submittedName>
        <fullName evidence="2">Uncharacterized protein</fullName>
    </submittedName>
</protein>
<comment type="caution">
    <text evidence="2">The sequence shown here is derived from an EMBL/GenBank/DDBJ whole genome shotgun (WGS) entry which is preliminary data.</text>
</comment>
<evidence type="ECO:0000313" key="2">
    <source>
        <dbReference type="EMBL" id="GAG37318.1"/>
    </source>
</evidence>
<gene>
    <name evidence="2" type="ORF">S01H1_61841</name>
</gene>
<feature type="non-terminal residue" evidence="2">
    <location>
        <position position="1"/>
    </location>
</feature>
<organism evidence="2">
    <name type="scientific">marine sediment metagenome</name>
    <dbReference type="NCBI Taxonomy" id="412755"/>
    <lineage>
        <taxon>unclassified sequences</taxon>
        <taxon>metagenomes</taxon>
        <taxon>ecological metagenomes</taxon>
    </lineage>
</organism>
<dbReference type="EMBL" id="BARS01040587">
    <property type="protein sequence ID" value="GAG37318.1"/>
    <property type="molecule type" value="Genomic_DNA"/>
</dbReference>
<accession>X0XKY4</accession>
<evidence type="ECO:0000256" key="1">
    <source>
        <dbReference type="SAM" id="MobiDB-lite"/>
    </source>
</evidence>
<reference evidence="2" key="1">
    <citation type="journal article" date="2014" name="Front. Microbiol.">
        <title>High frequency of phylogenetically diverse reductive dehalogenase-homologous genes in deep subseafloor sedimentary metagenomes.</title>
        <authorList>
            <person name="Kawai M."/>
            <person name="Futagami T."/>
            <person name="Toyoda A."/>
            <person name="Takaki Y."/>
            <person name="Nishi S."/>
            <person name="Hori S."/>
            <person name="Arai W."/>
            <person name="Tsubouchi T."/>
            <person name="Morono Y."/>
            <person name="Uchiyama I."/>
            <person name="Ito T."/>
            <person name="Fujiyama A."/>
            <person name="Inagaki F."/>
            <person name="Takami H."/>
        </authorList>
    </citation>
    <scope>NUCLEOTIDE SEQUENCE</scope>
    <source>
        <strain evidence="2">Expedition CK06-06</strain>
    </source>
</reference>
<name>X0XKY4_9ZZZZ</name>
<feature type="compositionally biased region" description="Basic and acidic residues" evidence="1">
    <location>
        <begin position="1"/>
        <end position="21"/>
    </location>
</feature>
<sequence>LKELEHHNRSSDREYIRESKNGKRHKKQVDKE</sequence>